<keyword evidence="2" id="KW-0812">Transmembrane</keyword>
<organism evidence="3 4">
    <name type="scientific">Chthonomonas calidirosea (strain DSM 23976 / ICMP 18418 / T49)</name>
    <dbReference type="NCBI Taxonomy" id="1303518"/>
    <lineage>
        <taxon>Bacteria</taxon>
        <taxon>Bacillati</taxon>
        <taxon>Armatimonadota</taxon>
        <taxon>Chthonomonadia</taxon>
        <taxon>Chthonomonadales</taxon>
        <taxon>Chthonomonadaceae</taxon>
        <taxon>Chthonomonas</taxon>
    </lineage>
</organism>
<dbReference type="InterPro" id="IPR036013">
    <property type="entry name" value="Band_7/SPFH_dom_sf"/>
</dbReference>
<feature type="compositionally biased region" description="Low complexity" evidence="1">
    <location>
        <begin position="424"/>
        <end position="436"/>
    </location>
</feature>
<dbReference type="EMBL" id="HF951689">
    <property type="protein sequence ID" value="CCW34538.1"/>
    <property type="molecule type" value="Genomic_DNA"/>
</dbReference>
<evidence type="ECO:0008006" key="5">
    <source>
        <dbReference type="Google" id="ProtNLM"/>
    </source>
</evidence>
<evidence type="ECO:0000313" key="3">
    <source>
        <dbReference type="EMBL" id="CCW34538.1"/>
    </source>
</evidence>
<proteinExistence type="predicted"/>
<dbReference type="InParanoid" id="S0EXL4"/>
<evidence type="ECO:0000256" key="2">
    <source>
        <dbReference type="SAM" id="Phobius"/>
    </source>
</evidence>
<sequence>MDNSTMWIIIACVVLLAVIILVPIIVNAFYRTVEAGQILLVSRPGGGPPRVHRGPCKAWVIPLLTATQVIPAQAINVDIDITDQTADVDANGRPAPVKVNVKASAIVSVGESDSMVITAANKFFSKPPADQLSTLTDVLSSAGRRAINLLTLDQLFNARTAPSPVANSSLVPAGVSDVLARGEDDALAVIIKEACSRELQDLGLTFNSLNIKAVLSDVAEARRRESAARAKASADVVQAQEEQRARIAQLVAQQKINDQERELNMQIAANGAAVARAEAERMQAVRAQREAELAATQITQARADAEQTVIKQEAEGRAQAARIRAVAAAEAESIQMKAKALAEAGPAYLELRRLELAPELTRQISAALANGQFINFGTAGNDGHTAATTASDDVMRVVQTLMAAQVIANSNFGGNHKTEETAAPTSLPPSQSSTPSIRPAAQPAIKPDQKPNQPNG</sequence>
<evidence type="ECO:0000256" key="1">
    <source>
        <dbReference type="SAM" id="MobiDB-lite"/>
    </source>
</evidence>
<dbReference type="RefSeq" id="WP_016482100.1">
    <property type="nucleotide sequence ID" value="NC_021487.1"/>
</dbReference>
<dbReference type="AlphaFoldDB" id="S0EXL4"/>
<dbReference type="KEGG" id="ccz:CCALI_00713"/>
<dbReference type="OrthoDB" id="9780285at2"/>
<name>S0EXL4_CHTCT</name>
<dbReference type="Proteomes" id="UP000014227">
    <property type="component" value="Chromosome I"/>
</dbReference>
<feature type="transmembrane region" description="Helical" evidence="2">
    <location>
        <begin position="6"/>
        <end position="30"/>
    </location>
</feature>
<evidence type="ECO:0000313" key="4">
    <source>
        <dbReference type="Proteomes" id="UP000014227"/>
    </source>
</evidence>
<keyword evidence="4" id="KW-1185">Reference proteome</keyword>
<feature type="region of interest" description="Disordered" evidence="1">
    <location>
        <begin position="412"/>
        <end position="456"/>
    </location>
</feature>
<dbReference type="HOGENOM" id="CLU_605131_0_0_0"/>
<dbReference type="STRING" id="454171.CP488_00440"/>
<reference evidence="4" key="1">
    <citation type="submission" date="2013-03" db="EMBL/GenBank/DDBJ databases">
        <title>Genome sequence of Chthonomonas calidirosea, the first sequenced genome from the Armatimonadetes phylum (formally candidate division OP10).</title>
        <authorList>
            <person name="Lee K.C.Y."/>
            <person name="Morgan X.C."/>
            <person name="Dunfield P.F."/>
            <person name="Tamas I."/>
            <person name="Houghton K.M."/>
            <person name="Vyssotski M."/>
            <person name="Ryan J.L.J."/>
            <person name="Lagutin K."/>
            <person name="McDonald I.R."/>
            <person name="Stott M.B."/>
        </authorList>
    </citation>
    <scope>NUCLEOTIDE SEQUENCE [LARGE SCALE GENOMIC DNA]</scope>
    <source>
        <strain evidence="4">DSM 23976 / ICMP 18418 / T49</strain>
    </source>
</reference>
<dbReference type="eggNOG" id="COG2268">
    <property type="taxonomic scope" value="Bacteria"/>
</dbReference>
<accession>S0EXL4</accession>
<dbReference type="Gene3D" id="3.30.479.30">
    <property type="entry name" value="Band 7 domain"/>
    <property type="match status" value="1"/>
</dbReference>
<gene>
    <name evidence="3" type="ORF">CCALI_00713</name>
</gene>
<keyword evidence="2" id="KW-0472">Membrane</keyword>
<dbReference type="PATRIC" id="fig|1303518.3.peg.719"/>
<keyword evidence="2" id="KW-1133">Transmembrane helix</keyword>
<protein>
    <recommendedName>
        <fullName evidence="5">Band 7 domain-containing protein</fullName>
    </recommendedName>
</protein>